<dbReference type="Proteomes" id="UP000296201">
    <property type="component" value="Chromosome"/>
</dbReference>
<dbReference type="RefSeq" id="WP_135795796.1">
    <property type="nucleotide sequence ID" value="NZ_CP032096.1"/>
</dbReference>
<evidence type="ECO:0000313" key="3">
    <source>
        <dbReference type="Proteomes" id="UP000296201"/>
    </source>
</evidence>
<dbReference type="Gene3D" id="2.60.120.10">
    <property type="entry name" value="Jelly Rolls"/>
    <property type="match status" value="1"/>
</dbReference>
<reference evidence="2 3" key="1">
    <citation type="submission" date="2018-08" db="EMBL/GenBank/DDBJ databases">
        <title>Horizontal acquisition of hydrogen conversion ability and other habitat adaptations in Hydrogenovibrio crunogenus strains.</title>
        <authorList>
            <person name="Gonnella G."/>
            <person name="Adam N."/>
            <person name="Perner M."/>
        </authorList>
    </citation>
    <scope>NUCLEOTIDE SEQUENCE [LARGE SCALE GENOMIC DNA]</scope>
    <source>
        <strain evidence="2 3">SP-41</strain>
    </source>
</reference>
<accession>A0A4P7NZ99</accession>
<dbReference type="Pfam" id="PF00027">
    <property type="entry name" value="cNMP_binding"/>
    <property type="match status" value="1"/>
</dbReference>
<organism evidence="2 3">
    <name type="scientific">Hydrogenovibrio crunogenus</name>
    <dbReference type="NCBI Taxonomy" id="39765"/>
    <lineage>
        <taxon>Bacteria</taxon>
        <taxon>Pseudomonadati</taxon>
        <taxon>Pseudomonadota</taxon>
        <taxon>Gammaproteobacteria</taxon>
        <taxon>Thiotrichales</taxon>
        <taxon>Piscirickettsiaceae</taxon>
        <taxon>Hydrogenovibrio</taxon>
    </lineage>
</organism>
<dbReference type="InterPro" id="IPR000595">
    <property type="entry name" value="cNMP-bd_dom"/>
</dbReference>
<dbReference type="CDD" id="cd00038">
    <property type="entry name" value="CAP_ED"/>
    <property type="match status" value="1"/>
</dbReference>
<keyword evidence="3" id="KW-1185">Reference proteome</keyword>
<protein>
    <submittedName>
        <fullName evidence="2">Crp/Fnr family transcriptional regulator</fullName>
    </submittedName>
</protein>
<dbReference type="AlphaFoldDB" id="A0A4P7NZ99"/>
<dbReference type="OrthoDB" id="8565101at2"/>
<dbReference type="InterPro" id="IPR018490">
    <property type="entry name" value="cNMP-bd_dom_sf"/>
</dbReference>
<dbReference type="SUPFAM" id="SSF51206">
    <property type="entry name" value="cAMP-binding domain-like"/>
    <property type="match status" value="1"/>
</dbReference>
<dbReference type="EMBL" id="CP032096">
    <property type="protein sequence ID" value="QBZ83151.1"/>
    <property type="molecule type" value="Genomic_DNA"/>
</dbReference>
<evidence type="ECO:0000259" key="1">
    <source>
        <dbReference type="PROSITE" id="PS50042"/>
    </source>
</evidence>
<gene>
    <name evidence="2" type="ORF">GHNINEIG_01192</name>
</gene>
<feature type="domain" description="Cyclic nucleotide-binding" evidence="1">
    <location>
        <begin position="18"/>
        <end position="120"/>
    </location>
</feature>
<name>A0A4P7NZ99_9GAMM</name>
<dbReference type="SMART" id="SM00100">
    <property type="entry name" value="cNMP"/>
    <property type="match status" value="1"/>
</dbReference>
<proteinExistence type="predicted"/>
<sequence>MLNMTAAELFDYFQENAICESLTRPDVEVMSEFLQEKQLKKGDVIFDMGDVGDSMFFIVKGKVAFTTTDGQDEAEVGVQGPGNLIGEMSFFDRKPRMLKMSAKSKEVTLLEIKRPMYDRLKVEHPYIAVNLVENAVVSLDHLVRALSQDVSHFEHYMVGFGRH</sequence>
<evidence type="ECO:0000313" key="2">
    <source>
        <dbReference type="EMBL" id="QBZ83151.1"/>
    </source>
</evidence>
<dbReference type="PROSITE" id="PS50042">
    <property type="entry name" value="CNMP_BINDING_3"/>
    <property type="match status" value="1"/>
</dbReference>
<dbReference type="InterPro" id="IPR014710">
    <property type="entry name" value="RmlC-like_jellyroll"/>
</dbReference>